<comment type="subcellular location">
    <subcellularLocation>
        <location evidence="1">Preautophagosomal structure</location>
    </subcellularLocation>
</comment>
<dbReference type="Gene3D" id="1.10.10.2570">
    <property type="match status" value="1"/>
</dbReference>
<evidence type="ECO:0000256" key="3">
    <source>
        <dbReference type="ARBA" id="ARBA00013784"/>
    </source>
</evidence>
<keyword evidence="5" id="KW-0653">Protein transport</keyword>
<feature type="compositionally biased region" description="Basic residues" evidence="8">
    <location>
        <begin position="229"/>
        <end position="239"/>
    </location>
</feature>
<dbReference type="InterPro" id="IPR039362">
    <property type="entry name" value="ATG29_sf"/>
</dbReference>
<evidence type="ECO:0000256" key="6">
    <source>
        <dbReference type="ARBA" id="ARBA00023006"/>
    </source>
</evidence>
<dbReference type="OrthoDB" id="21072at2759"/>
<dbReference type="EMBL" id="QUQM01000007">
    <property type="protein sequence ID" value="KAA8645804.1"/>
    <property type="molecule type" value="Genomic_DNA"/>
</dbReference>
<evidence type="ECO:0000256" key="7">
    <source>
        <dbReference type="ARBA" id="ARBA00060351"/>
    </source>
</evidence>
<comment type="similarity">
    <text evidence="2">Belongs to the ATG29 family.</text>
</comment>
<evidence type="ECO:0000259" key="9">
    <source>
        <dbReference type="Pfam" id="PF18388"/>
    </source>
</evidence>
<dbReference type="InterPro" id="IPR040666">
    <property type="entry name" value="Atg29_N"/>
</dbReference>
<proteinExistence type="inferred from homology"/>
<feature type="domain" description="Atg29 N-terminal" evidence="9">
    <location>
        <begin position="12"/>
        <end position="64"/>
    </location>
</feature>
<dbReference type="AlphaFoldDB" id="A0A5M9MK74"/>
<dbReference type="GO" id="GO:0000407">
    <property type="term" value="C:phagophore assembly site"/>
    <property type="evidence" value="ECO:0007669"/>
    <property type="project" value="UniProtKB-SubCell"/>
</dbReference>
<feature type="compositionally biased region" description="Polar residues" evidence="8">
    <location>
        <begin position="351"/>
        <end position="378"/>
    </location>
</feature>
<keyword evidence="4" id="KW-0813">Transport</keyword>
<dbReference type="RefSeq" id="XP_033425165.1">
    <property type="nucleotide sequence ID" value="XM_033571850.1"/>
</dbReference>
<dbReference type="GO" id="GO:0000045">
    <property type="term" value="P:autophagosome assembly"/>
    <property type="evidence" value="ECO:0007669"/>
    <property type="project" value="InterPro"/>
</dbReference>
<dbReference type="GeneID" id="54329926"/>
<dbReference type="VEuPathDB" id="FungiDB:EYZ11_011202"/>
<evidence type="ECO:0000256" key="4">
    <source>
        <dbReference type="ARBA" id="ARBA00022448"/>
    </source>
</evidence>
<evidence type="ECO:0000313" key="11">
    <source>
        <dbReference type="Proteomes" id="UP000324241"/>
    </source>
</evidence>
<dbReference type="PANTHER" id="PTHR40012:SF1">
    <property type="entry name" value="AUTOPHAGY-RELATED PROTEIN 29"/>
    <property type="match status" value="1"/>
</dbReference>
<sequence length="413" mass="45280">MTSLNKSGDTKFTVFIRLPFPRGTFVDPPPVEWDAAKDQALWDILSRPSKGDIDWKTLAESFDVTLQFLLQQAAWLYDRQLAQVRAQMRKVGTTQSNSPSPAPGSVSGSTALGNQAAKGTPSAGSRAPNRLPLQQKETLPPRSSSSRRTSSTNTVHQVKGPRESPHNETACAEPKETRWDHYSRRPLINRRDQAPPASIHKSPTLEEEDLSSSETESDSDEAVSSRRGPIFRRFGKFSTHRPGLRDDEEDDDESPAFLPLSRDSEGGPHVTSAQDLNATLRLETDETVDPMRRAVDQSPVQRRSNTTESSTSSVSSGNPVTLPPGDRRRRANQIGGPLSPRRAELARLSPRRSTASGRETSDGTPSMGSSFSDLDDASVTQSALEEALLSNMQHGGMASRMSTISQAFRSRYL</sequence>
<dbReference type="Pfam" id="PF18388">
    <property type="entry name" value="ATG29_N"/>
    <property type="match status" value="1"/>
</dbReference>
<dbReference type="Proteomes" id="UP000324241">
    <property type="component" value="Unassembled WGS sequence"/>
</dbReference>
<evidence type="ECO:0000256" key="5">
    <source>
        <dbReference type="ARBA" id="ARBA00022927"/>
    </source>
</evidence>
<comment type="caution">
    <text evidence="10">The sequence shown here is derived from an EMBL/GenBank/DDBJ whole genome shotgun (WGS) entry which is preliminary data.</text>
</comment>
<evidence type="ECO:0000256" key="8">
    <source>
        <dbReference type="SAM" id="MobiDB-lite"/>
    </source>
</evidence>
<reference evidence="10 11" key="1">
    <citation type="submission" date="2019-08" db="EMBL/GenBank/DDBJ databases">
        <title>The genome sequence of a newly discovered highly antifungal drug resistant Aspergillus species, Aspergillus tanneri NIH 1004.</title>
        <authorList>
            <person name="Mounaud S."/>
            <person name="Singh I."/>
            <person name="Joardar V."/>
            <person name="Pakala S."/>
            <person name="Pakala S."/>
            <person name="Venepally P."/>
            <person name="Chung J.K."/>
            <person name="Losada L."/>
            <person name="Nierman W.C."/>
        </authorList>
    </citation>
    <scope>NUCLEOTIDE SEQUENCE [LARGE SCALE GENOMIC DNA]</scope>
    <source>
        <strain evidence="10 11">NIH1004</strain>
    </source>
</reference>
<evidence type="ECO:0000313" key="10">
    <source>
        <dbReference type="EMBL" id="KAA8645804.1"/>
    </source>
</evidence>
<comment type="function">
    <text evidence="7">Plays a role in autophagy. Functions at the preautophagosomal structure (PAS) in order to form normal autophagosomes under starvation conditions. Also plays a role in mitophagy and regulation of filamentous growth.</text>
</comment>
<gene>
    <name evidence="10" type="ORF">ATNIH1004_007224</name>
</gene>
<dbReference type="InterPro" id="IPR039113">
    <property type="entry name" value="ATG29"/>
</dbReference>
<feature type="compositionally biased region" description="Acidic residues" evidence="8">
    <location>
        <begin position="205"/>
        <end position="221"/>
    </location>
</feature>
<dbReference type="PANTHER" id="PTHR40012">
    <property type="entry name" value="AUTOPHAGY-RELATED PROTEIN 29"/>
    <property type="match status" value="1"/>
</dbReference>
<feature type="compositionally biased region" description="Low complexity" evidence="8">
    <location>
        <begin position="142"/>
        <end position="152"/>
    </location>
</feature>
<feature type="region of interest" description="Disordered" evidence="8">
    <location>
        <begin position="92"/>
        <end position="378"/>
    </location>
</feature>
<keyword evidence="6" id="KW-0072">Autophagy</keyword>
<evidence type="ECO:0000256" key="2">
    <source>
        <dbReference type="ARBA" id="ARBA00010082"/>
    </source>
</evidence>
<name>A0A5M9MK74_9EURO</name>
<dbReference type="GO" id="GO:0015031">
    <property type="term" value="P:protein transport"/>
    <property type="evidence" value="ECO:0007669"/>
    <property type="project" value="UniProtKB-KW"/>
</dbReference>
<feature type="compositionally biased region" description="Low complexity" evidence="8">
    <location>
        <begin position="304"/>
        <end position="316"/>
    </location>
</feature>
<protein>
    <recommendedName>
        <fullName evidence="3">Autophagy-related protein 29</fullName>
    </recommendedName>
</protein>
<feature type="compositionally biased region" description="Basic and acidic residues" evidence="8">
    <location>
        <begin position="173"/>
        <end position="193"/>
    </location>
</feature>
<dbReference type="FunFam" id="1.10.10.2570:FF:000001">
    <property type="entry name" value="Autophagy-related protein 29"/>
    <property type="match status" value="1"/>
</dbReference>
<organism evidence="10 11">
    <name type="scientific">Aspergillus tanneri</name>
    <dbReference type="NCBI Taxonomy" id="1220188"/>
    <lineage>
        <taxon>Eukaryota</taxon>
        <taxon>Fungi</taxon>
        <taxon>Dikarya</taxon>
        <taxon>Ascomycota</taxon>
        <taxon>Pezizomycotina</taxon>
        <taxon>Eurotiomycetes</taxon>
        <taxon>Eurotiomycetidae</taxon>
        <taxon>Eurotiales</taxon>
        <taxon>Aspergillaceae</taxon>
        <taxon>Aspergillus</taxon>
        <taxon>Aspergillus subgen. Circumdati</taxon>
    </lineage>
</organism>
<evidence type="ECO:0000256" key="1">
    <source>
        <dbReference type="ARBA" id="ARBA00004329"/>
    </source>
</evidence>
<feature type="compositionally biased region" description="Low complexity" evidence="8">
    <location>
        <begin position="96"/>
        <end position="109"/>
    </location>
</feature>
<accession>A0A5M9MK74</accession>